<comment type="function">
    <text evidence="7 10 11">Participates actively in the response to hyperosmotic and heat shock by preventing the aggregation of stress-denatured proteins, in association with DnaK and GrpE. It is the nucleotide exchange factor for DnaK and may function as a thermosensor. Unfolded proteins bind initially to DnaJ; upon interaction with the DnaJ-bound protein, DnaK hydrolyzes its bound ATP, resulting in the formation of a stable complex. GrpE releases ADP from DnaK; ATP binding to DnaK triggers the release of the substrate protein, thus completing the reaction cycle. Several rounds of ATP-dependent interactions between DnaJ, DnaK and GrpE are required for fully efficient folding.</text>
</comment>
<dbReference type="SUPFAM" id="SSF58014">
    <property type="entry name" value="Coiled-coil domain of nucleotide exchange factor GrpE"/>
    <property type="match status" value="1"/>
</dbReference>
<dbReference type="GO" id="GO:0000774">
    <property type="term" value="F:adenyl-nucleotide exchange factor activity"/>
    <property type="evidence" value="ECO:0007669"/>
    <property type="project" value="InterPro"/>
</dbReference>
<sequence length="202" mass="23418">MYEEVNTLDKNQTEEFETQSKSAENQTENDFENETENEDFVEEASEIIEDSSQSSREEELEAQLAEANQRTLRVQADYDNFRRRSREEKESAAKYKSQSIIEGLLPVLDNFERALMVEPGTEEVKSLMQGMDMVYRQLQDVLKNEGVEVIPTVGEEFNPHLHQAVMQVEEEGYESNQIVEELQKGYQLKERVIRPAMVKVNA</sequence>
<dbReference type="InterPro" id="IPR013805">
    <property type="entry name" value="GrpE_CC"/>
</dbReference>
<dbReference type="FunFam" id="2.30.22.10:FF:000001">
    <property type="entry name" value="Protein GrpE"/>
    <property type="match status" value="1"/>
</dbReference>
<dbReference type="Proteomes" id="UP000075806">
    <property type="component" value="Unassembled WGS sequence"/>
</dbReference>
<dbReference type="CDD" id="cd00446">
    <property type="entry name" value="GrpE"/>
    <property type="match status" value="1"/>
</dbReference>
<evidence type="ECO:0000313" key="15">
    <source>
        <dbReference type="Proteomes" id="UP000075806"/>
    </source>
</evidence>
<comment type="subcellular location">
    <subcellularLocation>
        <location evidence="1 10">Cytoplasm</location>
    </subcellularLocation>
</comment>
<dbReference type="GO" id="GO:0005737">
    <property type="term" value="C:cytoplasm"/>
    <property type="evidence" value="ECO:0007669"/>
    <property type="project" value="UniProtKB-SubCell"/>
</dbReference>
<dbReference type="Gene3D" id="3.90.20.20">
    <property type="match status" value="1"/>
</dbReference>
<evidence type="ECO:0000256" key="12">
    <source>
        <dbReference type="RuleBase" id="RU004478"/>
    </source>
</evidence>
<evidence type="ECO:0000256" key="2">
    <source>
        <dbReference type="ARBA" id="ARBA00009054"/>
    </source>
</evidence>
<dbReference type="GO" id="GO:0051087">
    <property type="term" value="F:protein-folding chaperone binding"/>
    <property type="evidence" value="ECO:0007669"/>
    <property type="project" value="InterPro"/>
</dbReference>
<evidence type="ECO:0000256" key="4">
    <source>
        <dbReference type="ARBA" id="ARBA00022490"/>
    </source>
</evidence>
<evidence type="ECO:0000256" key="5">
    <source>
        <dbReference type="ARBA" id="ARBA00023016"/>
    </source>
</evidence>
<evidence type="ECO:0000256" key="7">
    <source>
        <dbReference type="ARBA" id="ARBA00053401"/>
    </source>
</evidence>
<protein>
    <recommendedName>
        <fullName evidence="8 10">Protein GrpE</fullName>
    </recommendedName>
    <alternativeName>
        <fullName evidence="9 10">HSP-70 cofactor</fullName>
    </alternativeName>
</protein>
<evidence type="ECO:0000256" key="1">
    <source>
        <dbReference type="ARBA" id="ARBA00004496"/>
    </source>
</evidence>
<dbReference type="GO" id="GO:0051082">
    <property type="term" value="F:unfolded protein binding"/>
    <property type="evidence" value="ECO:0007669"/>
    <property type="project" value="TreeGrafter"/>
</dbReference>
<keyword evidence="4 10" id="KW-0963">Cytoplasm</keyword>
<dbReference type="Gene3D" id="2.30.22.10">
    <property type="entry name" value="Head domain of nucleotide exchange factor GrpE"/>
    <property type="match status" value="1"/>
</dbReference>
<dbReference type="STRING" id="519424.AZF04_04390"/>
<comment type="subunit">
    <text evidence="3 10">Homodimer.</text>
</comment>
<evidence type="ECO:0000256" key="9">
    <source>
        <dbReference type="ARBA" id="ARBA00076414"/>
    </source>
</evidence>
<evidence type="ECO:0000256" key="11">
    <source>
        <dbReference type="RuleBase" id="RU000639"/>
    </source>
</evidence>
<dbReference type="PROSITE" id="PS01071">
    <property type="entry name" value="GRPE"/>
    <property type="match status" value="1"/>
</dbReference>
<feature type="compositionally biased region" description="Acidic residues" evidence="13">
    <location>
        <begin position="27"/>
        <end position="49"/>
    </location>
</feature>
<dbReference type="PANTHER" id="PTHR21237">
    <property type="entry name" value="GRPE PROTEIN"/>
    <property type="match status" value="1"/>
</dbReference>
<evidence type="ECO:0000256" key="6">
    <source>
        <dbReference type="ARBA" id="ARBA00023186"/>
    </source>
</evidence>
<comment type="caution">
    <text evidence="14">The sequence shown here is derived from an EMBL/GenBank/DDBJ whole genome shotgun (WGS) entry which is preliminary data.</text>
</comment>
<evidence type="ECO:0000313" key="14">
    <source>
        <dbReference type="EMBL" id="KYG32018.1"/>
    </source>
</evidence>
<feature type="region of interest" description="Disordered" evidence="13">
    <location>
        <begin position="1"/>
        <end position="68"/>
    </location>
</feature>
<dbReference type="GO" id="GO:0006457">
    <property type="term" value="P:protein folding"/>
    <property type="evidence" value="ECO:0007669"/>
    <property type="project" value="InterPro"/>
</dbReference>
<dbReference type="AlphaFoldDB" id="A0A161Q6M9"/>
<keyword evidence="5 10" id="KW-0346">Stress response</keyword>
<evidence type="ECO:0000256" key="13">
    <source>
        <dbReference type="SAM" id="MobiDB-lite"/>
    </source>
</evidence>
<evidence type="ECO:0000256" key="3">
    <source>
        <dbReference type="ARBA" id="ARBA00011738"/>
    </source>
</evidence>
<proteinExistence type="inferred from homology"/>
<accession>A0A161Q6M9</accession>
<evidence type="ECO:0000256" key="8">
    <source>
        <dbReference type="ARBA" id="ARBA00072274"/>
    </source>
</evidence>
<gene>
    <name evidence="10" type="primary">grpE</name>
    <name evidence="14" type="ORF">AZF04_04390</name>
</gene>
<evidence type="ECO:0000256" key="10">
    <source>
        <dbReference type="HAMAP-Rule" id="MF_01151"/>
    </source>
</evidence>
<dbReference type="Pfam" id="PF01025">
    <property type="entry name" value="GrpE"/>
    <property type="match status" value="1"/>
</dbReference>
<name>A0A161Q6M9_9BACI</name>
<keyword evidence="15" id="KW-1185">Reference proteome</keyword>
<dbReference type="InterPro" id="IPR009012">
    <property type="entry name" value="GrpE_head"/>
</dbReference>
<comment type="similarity">
    <text evidence="2 10 12">Belongs to the GrpE family.</text>
</comment>
<dbReference type="GO" id="GO:0042803">
    <property type="term" value="F:protein homodimerization activity"/>
    <property type="evidence" value="ECO:0007669"/>
    <property type="project" value="InterPro"/>
</dbReference>
<keyword evidence="6 10" id="KW-0143">Chaperone</keyword>
<dbReference type="HAMAP" id="MF_01151">
    <property type="entry name" value="GrpE"/>
    <property type="match status" value="1"/>
</dbReference>
<dbReference type="InterPro" id="IPR000740">
    <property type="entry name" value="GrpE"/>
</dbReference>
<dbReference type="NCBIfam" id="NF010738">
    <property type="entry name" value="PRK14140.1"/>
    <property type="match status" value="1"/>
</dbReference>
<organism evidence="14 15">
    <name type="scientific">Alkalihalobacillus trypoxylicola</name>
    <dbReference type="NCBI Taxonomy" id="519424"/>
    <lineage>
        <taxon>Bacteria</taxon>
        <taxon>Bacillati</taxon>
        <taxon>Bacillota</taxon>
        <taxon>Bacilli</taxon>
        <taxon>Bacillales</taxon>
        <taxon>Bacillaceae</taxon>
        <taxon>Alkalihalobacillus</taxon>
    </lineage>
</organism>
<dbReference type="EMBL" id="LTAO01000012">
    <property type="protein sequence ID" value="KYG32018.1"/>
    <property type="molecule type" value="Genomic_DNA"/>
</dbReference>
<reference evidence="14" key="1">
    <citation type="submission" date="2016-02" db="EMBL/GenBank/DDBJ databases">
        <title>Genome sequence of Bacillus trypoxylicola KCTC 13244(T).</title>
        <authorList>
            <person name="Jeong H."/>
            <person name="Park S.-H."/>
            <person name="Choi S.-K."/>
        </authorList>
    </citation>
    <scope>NUCLEOTIDE SEQUENCE [LARGE SCALE GENOMIC DNA]</scope>
    <source>
        <strain evidence="14">KCTC 13244</strain>
    </source>
</reference>
<dbReference type="PANTHER" id="PTHR21237:SF23">
    <property type="entry name" value="GRPE PROTEIN HOMOLOG, MITOCHONDRIAL"/>
    <property type="match status" value="1"/>
</dbReference>
<dbReference type="SUPFAM" id="SSF51064">
    <property type="entry name" value="Head domain of nucleotide exchange factor GrpE"/>
    <property type="match status" value="1"/>
</dbReference>
<dbReference type="PRINTS" id="PR00773">
    <property type="entry name" value="GRPEPROTEIN"/>
</dbReference>